<keyword evidence="1" id="KW-0472">Membrane</keyword>
<keyword evidence="1" id="KW-0812">Transmembrane</keyword>
<dbReference type="InterPro" id="IPR032256">
    <property type="entry name" value="DUF4829"/>
</dbReference>
<evidence type="ECO:0000313" key="4">
    <source>
        <dbReference type="Proteomes" id="UP000521358"/>
    </source>
</evidence>
<comment type="caution">
    <text evidence="3">The sequence shown here is derived from an EMBL/GenBank/DDBJ whole genome shotgun (WGS) entry which is preliminary data.</text>
</comment>
<dbReference type="RefSeq" id="WP_167806370.1">
    <property type="nucleotide sequence ID" value="NZ_JAAVMB010000002.1"/>
</dbReference>
<reference evidence="3 4" key="1">
    <citation type="submission" date="2020-03" db="EMBL/GenBank/DDBJ databases">
        <title>Bacterial samples isolated from urine from healthy bovine heifers (Gyr breed).</title>
        <authorList>
            <person name="Giannattasio-Ferraz S."/>
            <person name="Maskeri L."/>
            <person name="Penido A."/>
            <person name="Barbosa-Stancioli E.F."/>
            <person name="Putonti C."/>
        </authorList>
    </citation>
    <scope>NUCLEOTIDE SEQUENCE [LARGE SCALE GENOMIC DNA]</scope>
    <source>
        <strain evidence="3 4">UFMG-H7</strain>
    </source>
</reference>
<accession>A0A7X6D7X6</accession>
<proteinExistence type="predicted"/>
<organism evidence="3 4">
    <name type="scientific">Vagococcus fluvialis</name>
    <dbReference type="NCBI Taxonomy" id="2738"/>
    <lineage>
        <taxon>Bacteria</taxon>
        <taxon>Bacillati</taxon>
        <taxon>Bacillota</taxon>
        <taxon>Bacilli</taxon>
        <taxon>Lactobacillales</taxon>
        <taxon>Enterococcaceae</taxon>
        <taxon>Vagococcus</taxon>
    </lineage>
</organism>
<gene>
    <name evidence="3" type="ORF">HED35_03315</name>
</gene>
<evidence type="ECO:0000259" key="2">
    <source>
        <dbReference type="Pfam" id="PF16111"/>
    </source>
</evidence>
<dbReference type="Proteomes" id="UP000521358">
    <property type="component" value="Unassembled WGS sequence"/>
</dbReference>
<evidence type="ECO:0000313" key="3">
    <source>
        <dbReference type="EMBL" id="NKC67113.1"/>
    </source>
</evidence>
<sequence length="147" mass="17184">MKKKLLIVFTLIFLAFICVLIYKKFNPTNKKEEVNIILDSSTEFSEEELNKGVEEVLRAFNSMWNDSKLHEIRFDNKVYEHEMENRGSETTLFSDLDKNNVLIFTVSFTTGKKVEGSIGPNTTMDGWRFILTRKNKNSNWKYLDQGV</sequence>
<feature type="domain" description="DUF4829" evidence="2">
    <location>
        <begin position="61"/>
        <end position="146"/>
    </location>
</feature>
<feature type="transmembrane region" description="Helical" evidence="1">
    <location>
        <begin position="6"/>
        <end position="22"/>
    </location>
</feature>
<dbReference type="EMBL" id="JAAVMB010000002">
    <property type="protein sequence ID" value="NKC67113.1"/>
    <property type="molecule type" value="Genomic_DNA"/>
</dbReference>
<evidence type="ECO:0000256" key="1">
    <source>
        <dbReference type="SAM" id="Phobius"/>
    </source>
</evidence>
<dbReference type="AlphaFoldDB" id="A0A7X6D7X6"/>
<protein>
    <submittedName>
        <fullName evidence="3">DUF4829 domain-containing protein</fullName>
    </submittedName>
</protein>
<name>A0A7X6D7X6_9ENTE</name>
<keyword evidence="1" id="KW-1133">Transmembrane helix</keyword>
<dbReference type="Pfam" id="PF16111">
    <property type="entry name" value="DUF4829"/>
    <property type="match status" value="1"/>
</dbReference>